<evidence type="ECO:0000313" key="3">
    <source>
        <dbReference type="Proteomes" id="UP001497623"/>
    </source>
</evidence>
<gene>
    <name evidence="2" type="ORF">MNOR_LOCUS39342</name>
</gene>
<feature type="compositionally biased region" description="Basic and acidic residues" evidence="1">
    <location>
        <begin position="121"/>
        <end position="133"/>
    </location>
</feature>
<feature type="non-terminal residue" evidence="2">
    <location>
        <position position="167"/>
    </location>
</feature>
<evidence type="ECO:0000256" key="1">
    <source>
        <dbReference type="SAM" id="MobiDB-lite"/>
    </source>
</evidence>
<organism evidence="2 3">
    <name type="scientific">Meganyctiphanes norvegica</name>
    <name type="common">Northern krill</name>
    <name type="synonym">Thysanopoda norvegica</name>
    <dbReference type="NCBI Taxonomy" id="48144"/>
    <lineage>
        <taxon>Eukaryota</taxon>
        <taxon>Metazoa</taxon>
        <taxon>Ecdysozoa</taxon>
        <taxon>Arthropoda</taxon>
        <taxon>Crustacea</taxon>
        <taxon>Multicrustacea</taxon>
        <taxon>Malacostraca</taxon>
        <taxon>Eumalacostraca</taxon>
        <taxon>Eucarida</taxon>
        <taxon>Euphausiacea</taxon>
        <taxon>Euphausiidae</taxon>
        <taxon>Meganyctiphanes</taxon>
    </lineage>
</organism>
<feature type="region of interest" description="Disordered" evidence="1">
    <location>
        <begin position="112"/>
        <end position="133"/>
    </location>
</feature>
<dbReference type="AlphaFoldDB" id="A0AAV2SQ10"/>
<keyword evidence="3" id="KW-1185">Reference proteome</keyword>
<name>A0AAV2SQ10_MEGNR</name>
<evidence type="ECO:0000313" key="2">
    <source>
        <dbReference type="EMBL" id="CAL4224806.1"/>
    </source>
</evidence>
<comment type="caution">
    <text evidence="2">The sequence shown here is derived from an EMBL/GenBank/DDBJ whole genome shotgun (WGS) entry which is preliminary data.</text>
</comment>
<dbReference type="Proteomes" id="UP001497623">
    <property type="component" value="Unassembled WGS sequence"/>
</dbReference>
<accession>A0AAV2SQ10</accession>
<sequence>AIRCNKYKKQKPEIIIPTEDATAFYFNEKYSTRSWTELRLFLLKFNVKLPKRNDIDIEKKNLHPTIISQEIKSFVHYPDLIDDTVQGILKVTAHNVKTGDILELDAKTGIDGSGSHRARHQKVDSAKSLEENPHLNPEIHKNYLLTCFCPLSLYSVKGGLKTEIWKT</sequence>
<reference evidence="2 3" key="1">
    <citation type="submission" date="2024-05" db="EMBL/GenBank/DDBJ databases">
        <authorList>
            <person name="Wallberg A."/>
        </authorList>
    </citation>
    <scope>NUCLEOTIDE SEQUENCE [LARGE SCALE GENOMIC DNA]</scope>
</reference>
<dbReference type="EMBL" id="CAXKWB010100817">
    <property type="protein sequence ID" value="CAL4224806.1"/>
    <property type="molecule type" value="Genomic_DNA"/>
</dbReference>
<feature type="non-terminal residue" evidence="2">
    <location>
        <position position="1"/>
    </location>
</feature>
<proteinExistence type="predicted"/>
<protein>
    <submittedName>
        <fullName evidence="2">Uncharacterized protein</fullName>
    </submittedName>
</protein>